<gene>
    <name evidence="1" type="ORF">BJY01DRAFT_228011</name>
</gene>
<dbReference type="EMBL" id="JBFXLU010000341">
    <property type="protein sequence ID" value="KAL2829125.1"/>
    <property type="molecule type" value="Genomic_DNA"/>
</dbReference>
<accession>A0ABR4IN04</accession>
<organism evidence="1 2">
    <name type="scientific">Aspergillus pseudoustus</name>
    <dbReference type="NCBI Taxonomy" id="1810923"/>
    <lineage>
        <taxon>Eukaryota</taxon>
        <taxon>Fungi</taxon>
        <taxon>Dikarya</taxon>
        <taxon>Ascomycota</taxon>
        <taxon>Pezizomycotina</taxon>
        <taxon>Eurotiomycetes</taxon>
        <taxon>Eurotiomycetidae</taxon>
        <taxon>Eurotiales</taxon>
        <taxon>Aspergillaceae</taxon>
        <taxon>Aspergillus</taxon>
        <taxon>Aspergillus subgen. Nidulantes</taxon>
    </lineage>
</organism>
<sequence length="68" mass="8328">MALMKPSYDFRQYEYISTDEWDAWPQLNEDIDNMFRDPVASILRQNVFSRTLRRFRSEWPHEGRSLSK</sequence>
<dbReference type="Proteomes" id="UP001610446">
    <property type="component" value="Unassembled WGS sequence"/>
</dbReference>
<name>A0ABR4IN04_9EURO</name>
<evidence type="ECO:0000313" key="1">
    <source>
        <dbReference type="EMBL" id="KAL2829125.1"/>
    </source>
</evidence>
<reference evidence="1 2" key="1">
    <citation type="submission" date="2024-07" db="EMBL/GenBank/DDBJ databases">
        <title>Section-level genome sequencing and comparative genomics of Aspergillus sections Usti and Cavernicolus.</title>
        <authorList>
            <consortium name="Lawrence Berkeley National Laboratory"/>
            <person name="Nybo J.L."/>
            <person name="Vesth T.C."/>
            <person name="Theobald S."/>
            <person name="Frisvad J.C."/>
            <person name="Larsen T.O."/>
            <person name="Kjaerboelling I."/>
            <person name="Rothschild-Mancinelli K."/>
            <person name="Lyhne E.K."/>
            <person name="Kogle M.E."/>
            <person name="Barry K."/>
            <person name="Clum A."/>
            <person name="Na H."/>
            <person name="Ledsgaard L."/>
            <person name="Lin J."/>
            <person name="Lipzen A."/>
            <person name="Kuo A."/>
            <person name="Riley R."/>
            <person name="Mondo S."/>
            <person name="Labutti K."/>
            <person name="Haridas S."/>
            <person name="Pangalinan J."/>
            <person name="Salamov A.A."/>
            <person name="Simmons B.A."/>
            <person name="Magnuson J.K."/>
            <person name="Chen J."/>
            <person name="Drula E."/>
            <person name="Henrissat B."/>
            <person name="Wiebenga A."/>
            <person name="Lubbers R.J."/>
            <person name="Gomes A.C."/>
            <person name="Makela M.R."/>
            <person name="Stajich J."/>
            <person name="Grigoriev I.V."/>
            <person name="Mortensen U.H."/>
            <person name="De Vries R.P."/>
            <person name="Baker S.E."/>
            <person name="Andersen M.R."/>
        </authorList>
    </citation>
    <scope>NUCLEOTIDE SEQUENCE [LARGE SCALE GENOMIC DNA]</scope>
    <source>
        <strain evidence="1 2">CBS 123904</strain>
    </source>
</reference>
<comment type="caution">
    <text evidence="1">The sequence shown here is derived from an EMBL/GenBank/DDBJ whole genome shotgun (WGS) entry which is preliminary data.</text>
</comment>
<evidence type="ECO:0000313" key="2">
    <source>
        <dbReference type="Proteomes" id="UP001610446"/>
    </source>
</evidence>
<protein>
    <submittedName>
        <fullName evidence="1">Uncharacterized protein</fullName>
    </submittedName>
</protein>
<keyword evidence="2" id="KW-1185">Reference proteome</keyword>
<proteinExistence type="predicted"/>